<organism evidence="2 3">
    <name type="scientific">Mytilus coruscus</name>
    <name type="common">Sea mussel</name>
    <dbReference type="NCBI Taxonomy" id="42192"/>
    <lineage>
        <taxon>Eukaryota</taxon>
        <taxon>Metazoa</taxon>
        <taxon>Spiralia</taxon>
        <taxon>Lophotrochozoa</taxon>
        <taxon>Mollusca</taxon>
        <taxon>Bivalvia</taxon>
        <taxon>Autobranchia</taxon>
        <taxon>Pteriomorphia</taxon>
        <taxon>Mytilida</taxon>
        <taxon>Mytiloidea</taxon>
        <taxon>Mytilidae</taxon>
        <taxon>Mytilinae</taxon>
        <taxon>Mytilus</taxon>
    </lineage>
</organism>
<feature type="compositionally biased region" description="Low complexity" evidence="1">
    <location>
        <begin position="21"/>
        <end position="30"/>
    </location>
</feature>
<feature type="region of interest" description="Disordered" evidence="1">
    <location>
        <begin position="457"/>
        <end position="482"/>
    </location>
</feature>
<feature type="region of interest" description="Disordered" evidence="1">
    <location>
        <begin position="361"/>
        <end position="386"/>
    </location>
</feature>
<proteinExistence type="predicted"/>
<accession>A0A6J8DMX3</accession>
<feature type="region of interest" description="Disordered" evidence="1">
    <location>
        <begin position="260"/>
        <end position="312"/>
    </location>
</feature>
<name>A0A6J8DMX3_MYTCO</name>
<sequence>MFGLPVQRVQEELSKNPPPVKVNVQVNNGKRSVNAISSSTSTSAFGGPPSSAKKRKNNYGKLQNKSHNSGKSSDDLDMLPRNNNPLLRSNMDVCAFQFLILIGYMLSTKLILGEDIEMNSEVYKLNKTAKKRSQIEQLLMVDHSDIYFENEKLGDRLNRYLHELRKDYLKNVILRDTEIKELNREIDTFTAILRTSEIGRKIREKAEAEEEEESKQNIHQIEPTESERASNLKRRLRALTPDLSDFKSYEERHKVRIKSSLEIFQEEPDIPKTRTPSPESEKENDKRTTIQPHSRNSHAFRSHSNLSGLNRQRKLKERIDTSDFPEEWFTTVVPASDAVIARVRRHKSAPLHQELKMLRAKKKPEEMKEEEDSGIKEDEDSNEEAKGLKVICSTPVRPVVMSLRQLKEIANIDNLAEKVPNKFEEIKTKRIEKAKVHFDKLESRCRRFVQDIMRQTEKDMEDLKKPVPPKSPKRKQSILPPS</sequence>
<evidence type="ECO:0000313" key="3">
    <source>
        <dbReference type="Proteomes" id="UP000507470"/>
    </source>
</evidence>
<feature type="region of interest" description="Disordered" evidence="1">
    <location>
        <begin position="1"/>
        <end position="78"/>
    </location>
</feature>
<feature type="compositionally biased region" description="Acidic residues" evidence="1">
    <location>
        <begin position="367"/>
        <end position="382"/>
    </location>
</feature>
<feature type="compositionally biased region" description="Low complexity" evidence="1">
    <location>
        <begin position="37"/>
        <end position="51"/>
    </location>
</feature>
<feature type="compositionally biased region" description="Basic and acidic residues" evidence="1">
    <location>
        <begin position="279"/>
        <end position="288"/>
    </location>
</feature>
<dbReference type="EMBL" id="CACVKT020007649">
    <property type="protein sequence ID" value="CAC5409938.1"/>
    <property type="molecule type" value="Genomic_DNA"/>
</dbReference>
<dbReference type="OrthoDB" id="6124174at2759"/>
<dbReference type="Proteomes" id="UP000507470">
    <property type="component" value="Unassembled WGS sequence"/>
</dbReference>
<feature type="compositionally biased region" description="Polar residues" evidence="1">
    <location>
        <begin position="60"/>
        <end position="71"/>
    </location>
</feature>
<protein>
    <submittedName>
        <fullName evidence="2">Uncharacterized protein</fullName>
    </submittedName>
</protein>
<evidence type="ECO:0000313" key="2">
    <source>
        <dbReference type="EMBL" id="CAC5409938.1"/>
    </source>
</evidence>
<reference evidence="2 3" key="1">
    <citation type="submission" date="2020-06" db="EMBL/GenBank/DDBJ databases">
        <authorList>
            <person name="Li R."/>
            <person name="Bekaert M."/>
        </authorList>
    </citation>
    <scope>NUCLEOTIDE SEQUENCE [LARGE SCALE GENOMIC DNA]</scope>
    <source>
        <strain evidence="3">wild</strain>
    </source>
</reference>
<feature type="region of interest" description="Disordered" evidence="1">
    <location>
        <begin position="204"/>
        <end position="232"/>
    </location>
</feature>
<dbReference type="AlphaFoldDB" id="A0A6J8DMX3"/>
<gene>
    <name evidence="2" type="ORF">MCOR_43153</name>
</gene>
<keyword evidence="3" id="KW-1185">Reference proteome</keyword>
<evidence type="ECO:0000256" key="1">
    <source>
        <dbReference type="SAM" id="MobiDB-lite"/>
    </source>
</evidence>